<feature type="signal peptide" evidence="2">
    <location>
        <begin position="1"/>
        <end position="20"/>
    </location>
</feature>
<dbReference type="OrthoDB" id="8778063at2"/>
<evidence type="ECO:0000256" key="2">
    <source>
        <dbReference type="SAM" id="SignalP"/>
    </source>
</evidence>
<proteinExistence type="predicted"/>
<dbReference type="AlphaFoldDB" id="A0A1I4IUB9"/>
<dbReference type="Proteomes" id="UP000198804">
    <property type="component" value="Unassembled WGS sequence"/>
</dbReference>
<feature type="chain" id="PRO_5011572700" description="CVNH domain-containing protein" evidence="2">
    <location>
        <begin position="21"/>
        <end position="123"/>
    </location>
</feature>
<name>A0A1I4IUB9_9HYPH</name>
<organism evidence="3 4">
    <name type="scientific">Methylorubrum salsuginis</name>
    <dbReference type="NCBI Taxonomy" id="414703"/>
    <lineage>
        <taxon>Bacteria</taxon>
        <taxon>Pseudomonadati</taxon>
        <taxon>Pseudomonadota</taxon>
        <taxon>Alphaproteobacteria</taxon>
        <taxon>Hyphomicrobiales</taxon>
        <taxon>Methylobacteriaceae</taxon>
        <taxon>Methylorubrum</taxon>
    </lineage>
</organism>
<dbReference type="RefSeq" id="WP_131803889.1">
    <property type="nucleotide sequence ID" value="NZ_FOSV01000018.1"/>
</dbReference>
<dbReference type="STRING" id="414703.SAMN04488125_11863"/>
<keyword evidence="2" id="KW-0732">Signal</keyword>
<feature type="region of interest" description="Disordered" evidence="1">
    <location>
        <begin position="84"/>
        <end position="111"/>
    </location>
</feature>
<dbReference type="EMBL" id="FOSV01000018">
    <property type="protein sequence ID" value="SFL57969.1"/>
    <property type="molecule type" value="Genomic_DNA"/>
</dbReference>
<feature type="compositionally biased region" description="Basic and acidic residues" evidence="1">
    <location>
        <begin position="86"/>
        <end position="105"/>
    </location>
</feature>
<gene>
    <name evidence="3" type="ORF">SAMN04488125_11863</name>
</gene>
<evidence type="ECO:0000313" key="4">
    <source>
        <dbReference type="Proteomes" id="UP000198804"/>
    </source>
</evidence>
<accession>A0A1I4IUB9</accession>
<evidence type="ECO:0000256" key="1">
    <source>
        <dbReference type="SAM" id="MobiDB-lite"/>
    </source>
</evidence>
<sequence length="123" mass="13065">MTARIIVACVLLLGVGPALADTLPLRHGAYVDVGTDCKDPPNVALRTYDGGGLGSSKANGCRSRVLPKQGNVFEIEQDCRQFGGPKVERSTDRSTIRVDGPDRYTDLTGGNGESFRLCPGLKS</sequence>
<protein>
    <recommendedName>
        <fullName evidence="5">CVNH domain-containing protein</fullName>
    </recommendedName>
</protein>
<keyword evidence="4" id="KW-1185">Reference proteome</keyword>
<evidence type="ECO:0008006" key="5">
    <source>
        <dbReference type="Google" id="ProtNLM"/>
    </source>
</evidence>
<reference evidence="4" key="1">
    <citation type="submission" date="2016-10" db="EMBL/GenBank/DDBJ databases">
        <authorList>
            <person name="Varghese N."/>
            <person name="Submissions S."/>
        </authorList>
    </citation>
    <scope>NUCLEOTIDE SEQUENCE [LARGE SCALE GENOMIC DNA]</scope>
    <source>
        <strain evidence="4">CGMCC 1.6474</strain>
    </source>
</reference>
<evidence type="ECO:0000313" key="3">
    <source>
        <dbReference type="EMBL" id="SFL57969.1"/>
    </source>
</evidence>